<name>A0A135UC13_9PEZI</name>
<accession>A0A135UC13</accession>
<organism evidence="1 2">
    <name type="scientific">Colletotrichum nymphaeae SA-01</name>
    <dbReference type="NCBI Taxonomy" id="1460502"/>
    <lineage>
        <taxon>Eukaryota</taxon>
        <taxon>Fungi</taxon>
        <taxon>Dikarya</taxon>
        <taxon>Ascomycota</taxon>
        <taxon>Pezizomycotina</taxon>
        <taxon>Sordariomycetes</taxon>
        <taxon>Hypocreomycetidae</taxon>
        <taxon>Glomerellales</taxon>
        <taxon>Glomerellaceae</taxon>
        <taxon>Colletotrichum</taxon>
        <taxon>Colletotrichum acutatum species complex</taxon>
    </lineage>
</organism>
<protein>
    <submittedName>
        <fullName evidence="1">Uncharacterized protein</fullName>
    </submittedName>
</protein>
<sequence length="99" mass="11460">MSDASPNQYTLKHCPATKEAMLEARDERLRMQTREHQLQVAEAEGRLQLVNMILMSLSAQQNACVDQRVSLSQHQHRTEEALRTMAYEMRKESNVTEET</sequence>
<proteinExistence type="predicted"/>
<evidence type="ECO:0000313" key="2">
    <source>
        <dbReference type="Proteomes" id="UP000070054"/>
    </source>
</evidence>
<dbReference type="AlphaFoldDB" id="A0A135UC13"/>
<dbReference type="Proteomes" id="UP000070054">
    <property type="component" value="Unassembled WGS sequence"/>
</dbReference>
<dbReference type="EMBL" id="JEMN01000721">
    <property type="protein sequence ID" value="KXH57921.1"/>
    <property type="molecule type" value="Genomic_DNA"/>
</dbReference>
<reference evidence="1 2" key="1">
    <citation type="submission" date="2014-02" db="EMBL/GenBank/DDBJ databases">
        <title>The genome sequence of Colletotrichum nymphaeae SA-01.</title>
        <authorList>
            <person name="Baroncelli R."/>
            <person name="Thon M.R."/>
        </authorList>
    </citation>
    <scope>NUCLEOTIDE SEQUENCE [LARGE SCALE GENOMIC DNA]</scope>
    <source>
        <strain evidence="1 2">SA-01</strain>
    </source>
</reference>
<comment type="caution">
    <text evidence="1">The sequence shown here is derived from an EMBL/GenBank/DDBJ whole genome shotgun (WGS) entry which is preliminary data.</text>
</comment>
<evidence type="ECO:0000313" key="1">
    <source>
        <dbReference type="EMBL" id="KXH57921.1"/>
    </source>
</evidence>
<dbReference type="OrthoDB" id="4833661at2759"/>
<gene>
    <name evidence="1" type="ORF">CNYM01_14065</name>
</gene>
<keyword evidence="2" id="KW-1185">Reference proteome</keyword>